<dbReference type="OrthoDB" id="8146511at2"/>
<dbReference type="Gene3D" id="2.40.128.130">
    <property type="entry name" value="Autotransporter beta-domain"/>
    <property type="match status" value="1"/>
</dbReference>
<gene>
    <name evidence="2" type="ORF">GBM95_10605</name>
</gene>
<dbReference type="Proteomes" id="UP000430564">
    <property type="component" value="Unassembled WGS sequence"/>
</dbReference>
<evidence type="ECO:0000313" key="3">
    <source>
        <dbReference type="Proteomes" id="UP000430564"/>
    </source>
</evidence>
<dbReference type="InterPro" id="IPR036709">
    <property type="entry name" value="Autotransporte_beta_dom_sf"/>
</dbReference>
<comment type="caution">
    <text evidence="2">The sequence shown here is derived from an EMBL/GenBank/DDBJ whole genome shotgun (WGS) entry which is preliminary data.</text>
</comment>
<protein>
    <submittedName>
        <fullName evidence="2">Autotransporter outer membrane beta-barrel domain-containing protein</fullName>
    </submittedName>
</protein>
<dbReference type="EMBL" id="WEHX01000113">
    <property type="protein sequence ID" value="KAB7653934.1"/>
    <property type="molecule type" value="Genomic_DNA"/>
</dbReference>
<dbReference type="InterPro" id="IPR005546">
    <property type="entry name" value="Autotransporte_beta"/>
</dbReference>
<dbReference type="SUPFAM" id="SSF103515">
    <property type="entry name" value="Autotransporter"/>
    <property type="match status" value="1"/>
</dbReference>
<accession>A0A6I1EHQ2</accession>
<reference evidence="2 3" key="1">
    <citation type="submission" date="2019-10" db="EMBL/GenBank/DDBJ databases">
        <title>Genome diversity of Sutterella seckii.</title>
        <authorList>
            <person name="Chaplin A.V."/>
            <person name="Sokolova S.R."/>
            <person name="Mosin K.A."/>
            <person name="Ivanova E.L."/>
            <person name="Kochetkova T.O."/>
            <person name="Goltsov A.Y."/>
            <person name="Trofimov D.Y."/>
            <person name="Efimov B.A."/>
        </authorList>
    </citation>
    <scope>NUCLEOTIDE SEQUENCE [LARGE SCALE GENOMIC DNA]</scope>
    <source>
        <strain evidence="2 3">ASD393</strain>
    </source>
</reference>
<dbReference type="Pfam" id="PF03797">
    <property type="entry name" value="Autotransporter"/>
    <property type="match status" value="1"/>
</dbReference>
<name>A0A6I1EHQ2_9BURK</name>
<organism evidence="2 3">
    <name type="scientific">Sutterella seckii</name>
    <dbReference type="NCBI Taxonomy" id="1944635"/>
    <lineage>
        <taxon>Bacteria</taxon>
        <taxon>Pseudomonadati</taxon>
        <taxon>Pseudomonadota</taxon>
        <taxon>Betaproteobacteria</taxon>
        <taxon>Burkholderiales</taxon>
        <taxon>Sutterellaceae</taxon>
        <taxon>Sutterella</taxon>
    </lineage>
</organism>
<feature type="domain" description="Autotransporter" evidence="1">
    <location>
        <begin position="126"/>
        <end position="257"/>
    </location>
</feature>
<sequence>MIENQGPIDELGELVHTNVCRGFSSSQYSLDAPEQFFERKGLWQLVVCAKFEPFHLVFDLVAGREHDDGNVRFSSDLSKRGEAVHTRHHDIEQNEIGGKVFYGTQTVARIGKASSNYKGLVYDAGTGYVGYDENRTYWSYGLEAGYEWDMNESTRLDFAARYRALTLEGFNDRIACDRYEIDDFESHRTHLGLRLNYTGRRGMVPYIGAAWEYEFDSRVRGRAEGLELAEDSLKGSTGVGEIGIKINPSEDSRWTFDGSLKGYIGRTEGVAASLYASYLFD</sequence>
<evidence type="ECO:0000259" key="1">
    <source>
        <dbReference type="Pfam" id="PF03797"/>
    </source>
</evidence>
<dbReference type="AlphaFoldDB" id="A0A6I1EHQ2"/>
<proteinExistence type="predicted"/>
<evidence type="ECO:0000313" key="2">
    <source>
        <dbReference type="EMBL" id="KAB7653934.1"/>
    </source>
</evidence>